<evidence type="ECO:0000256" key="1">
    <source>
        <dbReference type="SAM" id="MobiDB-lite"/>
    </source>
</evidence>
<gene>
    <name evidence="2" type="ORF">PENTCL1PPCAC_28754</name>
</gene>
<accession>A0AAV5UK08</accession>
<reference evidence="2" key="1">
    <citation type="submission" date="2023-10" db="EMBL/GenBank/DDBJ databases">
        <title>Genome assembly of Pristionchus species.</title>
        <authorList>
            <person name="Yoshida K."/>
            <person name="Sommer R.J."/>
        </authorList>
    </citation>
    <scope>NUCLEOTIDE SEQUENCE</scope>
    <source>
        <strain evidence="2">RS0144</strain>
    </source>
</reference>
<sequence length="140" mass="15673">RRDFTMNSPRSTRTSENEREFVSSSRLPPDFVLPSSSTSDHMASTYLPPPPPPRKRVLTTSPHPTASKAKRAIFAIDTQASGEENLDRDRQDGQSVMDGYMRTWPESIPAFGPRDARFNSPQTAAGVSVWTTSRTRLHLQ</sequence>
<protein>
    <submittedName>
        <fullName evidence="2">Uncharacterized protein</fullName>
    </submittedName>
</protein>
<feature type="non-terminal residue" evidence="2">
    <location>
        <position position="1"/>
    </location>
</feature>
<dbReference type="AlphaFoldDB" id="A0AAV5UK08"/>
<feature type="region of interest" description="Disordered" evidence="1">
    <location>
        <begin position="1"/>
        <end position="70"/>
    </location>
</feature>
<organism evidence="2 3">
    <name type="scientific">Pristionchus entomophagus</name>
    <dbReference type="NCBI Taxonomy" id="358040"/>
    <lineage>
        <taxon>Eukaryota</taxon>
        <taxon>Metazoa</taxon>
        <taxon>Ecdysozoa</taxon>
        <taxon>Nematoda</taxon>
        <taxon>Chromadorea</taxon>
        <taxon>Rhabditida</taxon>
        <taxon>Rhabditina</taxon>
        <taxon>Diplogasteromorpha</taxon>
        <taxon>Diplogasteroidea</taxon>
        <taxon>Neodiplogasteridae</taxon>
        <taxon>Pristionchus</taxon>
    </lineage>
</organism>
<feature type="compositionally biased region" description="Polar residues" evidence="1">
    <location>
        <begin position="1"/>
        <end position="12"/>
    </location>
</feature>
<dbReference type="EMBL" id="BTSX01000006">
    <property type="protein sequence ID" value="GMT06580.1"/>
    <property type="molecule type" value="Genomic_DNA"/>
</dbReference>
<evidence type="ECO:0000313" key="2">
    <source>
        <dbReference type="EMBL" id="GMT06580.1"/>
    </source>
</evidence>
<proteinExistence type="predicted"/>
<comment type="caution">
    <text evidence="2">The sequence shown here is derived from an EMBL/GenBank/DDBJ whole genome shotgun (WGS) entry which is preliminary data.</text>
</comment>
<evidence type="ECO:0000313" key="3">
    <source>
        <dbReference type="Proteomes" id="UP001432027"/>
    </source>
</evidence>
<dbReference type="Proteomes" id="UP001432027">
    <property type="component" value="Unassembled WGS sequence"/>
</dbReference>
<name>A0AAV5UK08_9BILA</name>
<keyword evidence="3" id="KW-1185">Reference proteome</keyword>